<dbReference type="EMBL" id="JAXQNO010000004">
    <property type="protein sequence ID" value="KAK4799372.1"/>
    <property type="molecule type" value="Genomic_DNA"/>
</dbReference>
<dbReference type="GO" id="GO:0004672">
    <property type="term" value="F:protein kinase activity"/>
    <property type="evidence" value="ECO:0007669"/>
    <property type="project" value="InterPro"/>
</dbReference>
<proteinExistence type="predicted"/>
<dbReference type="InterPro" id="IPR011009">
    <property type="entry name" value="Kinase-like_dom_sf"/>
</dbReference>
<comment type="caution">
    <text evidence="2">The sequence shown here is derived from an EMBL/GenBank/DDBJ whole genome shotgun (WGS) entry which is preliminary data.</text>
</comment>
<dbReference type="CDD" id="cd06606">
    <property type="entry name" value="STKc_MAPKKK"/>
    <property type="match status" value="1"/>
</dbReference>
<evidence type="ECO:0000313" key="3">
    <source>
        <dbReference type="Proteomes" id="UP001346149"/>
    </source>
</evidence>
<dbReference type="AlphaFoldDB" id="A0AAN7MHV1"/>
<dbReference type="PROSITE" id="PS50011">
    <property type="entry name" value="PROTEIN_KINASE_DOM"/>
    <property type="match status" value="1"/>
</dbReference>
<accession>A0AAN7MHV1</accession>
<dbReference type="PANTHER" id="PTHR48011">
    <property type="entry name" value="CCR4-NOT TRANSCRIPTIONAL COMPLEX SUBUNIT CAF120-RELATED"/>
    <property type="match status" value="1"/>
</dbReference>
<dbReference type="GO" id="GO:0007165">
    <property type="term" value="P:signal transduction"/>
    <property type="evidence" value="ECO:0007669"/>
    <property type="project" value="TreeGrafter"/>
</dbReference>
<feature type="domain" description="Protein kinase" evidence="1">
    <location>
        <begin position="65"/>
        <end position="328"/>
    </location>
</feature>
<keyword evidence="3" id="KW-1185">Reference proteome</keyword>
<dbReference type="Gene3D" id="1.10.510.10">
    <property type="entry name" value="Transferase(Phosphotransferase) domain 1"/>
    <property type="match status" value="1"/>
</dbReference>
<dbReference type="Proteomes" id="UP001346149">
    <property type="component" value="Unassembled WGS sequence"/>
</dbReference>
<dbReference type="Pfam" id="PF00069">
    <property type="entry name" value="Pkinase"/>
    <property type="match status" value="1"/>
</dbReference>
<protein>
    <recommendedName>
        <fullName evidence="1">Protein kinase domain-containing protein</fullName>
    </recommendedName>
</protein>
<gene>
    <name evidence="2" type="ORF">SAY86_024737</name>
</gene>
<dbReference type="SMART" id="SM00220">
    <property type="entry name" value="S_TKc"/>
    <property type="match status" value="1"/>
</dbReference>
<evidence type="ECO:0000313" key="2">
    <source>
        <dbReference type="EMBL" id="KAK4799372.1"/>
    </source>
</evidence>
<organism evidence="2 3">
    <name type="scientific">Trapa natans</name>
    <name type="common">Water chestnut</name>
    <dbReference type="NCBI Taxonomy" id="22666"/>
    <lineage>
        <taxon>Eukaryota</taxon>
        <taxon>Viridiplantae</taxon>
        <taxon>Streptophyta</taxon>
        <taxon>Embryophyta</taxon>
        <taxon>Tracheophyta</taxon>
        <taxon>Spermatophyta</taxon>
        <taxon>Magnoliopsida</taxon>
        <taxon>eudicotyledons</taxon>
        <taxon>Gunneridae</taxon>
        <taxon>Pentapetalae</taxon>
        <taxon>rosids</taxon>
        <taxon>malvids</taxon>
        <taxon>Myrtales</taxon>
        <taxon>Lythraceae</taxon>
        <taxon>Trapa</taxon>
    </lineage>
</organism>
<evidence type="ECO:0000259" key="1">
    <source>
        <dbReference type="PROSITE" id="PS50011"/>
    </source>
</evidence>
<dbReference type="InterPro" id="IPR000719">
    <property type="entry name" value="Prot_kinase_dom"/>
</dbReference>
<dbReference type="InterPro" id="IPR008271">
    <property type="entry name" value="Ser/Thr_kinase_AS"/>
</dbReference>
<sequence length="405" mass="44440">MYLSPASATFYMRFGGSEVSYEGLACISKYLIGPPVHAVELLVAGCPRGSNGSEYPDLVSSSLQMDKGQGHGSGSFGTVHLAMTRATGALFVVKTARTDAAVVSMKNEADILESLDSPHVVKYLGKDVMRGQDNRDRPAIFMEYVAGGSLWDVVEKFGGSLDEEVIRLYTRQILHGLHYLHSKGIVHCDLKCKNVLLASDGNVKLGDFGCAKRLAGSEGRPILARSWGSISGTPLWMAPEVLRNEGLDTKSDIWSLGCTLIEMATGRPPWACDISSPEATLMKIVTSKETPQFPKHFSEEGLDFLGRCFQRDLKRRWTAEELLNHPFISPMSTKQDAVGSPESVLMSAFHDDESDSDVDEIGCNYACELTRKNPFSGNCHMEEQMVKNHPEDSHLVSSGNWITVR</sequence>
<dbReference type="InterPro" id="IPR052751">
    <property type="entry name" value="Plant_MAPKKK"/>
</dbReference>
<dbReference type="SUPFAM" id="SSF56112">
    <property type="entry name" value="Protein kinase-like (PK-like)"/>
    <property type="match status" value="1"/>
</dbReference>
<dbReference type="GO" id="GO:0005524">
    <property type="term" value="F:ATP binding"/>
    <property type="evidence" value="ECO:0007669"/>
    <property type="project" value="InterPro"/>
</dbReference>
<dbReference type="PANTHER" id="PTHR48011:SF5">
    <property type="entry name" value="PROTEIN KINASE DOMAIN-CONTAINING PROTEIN"/>
    <property type="match status" value="1"/>
</dbReference>
<dbReference type="PROSITE" id="PS00108">
    <property type="entry name" value="PROTEIN_KINASE_ST"/>
    <property type="match status" value="1"/>
</dbReference>
<reference evidence="2 3" key="1">
    <citation type="journal article" date="2023" name="Hortic Res">
        <title>Pangenome of water caltrop reveals structural variations and asymmetric subgenome divergence after allopolyploidization.</title>
        <authorList>
            <person name="Zhang X."/>
            <person name="Chen Y."/>
            <person name="Wang L."/>
            <person name="Yuan Y."/>
            <person name="Fang M."/>
            <person name="Shi L."/>
            <person name="Lu R."/>
            <person name="Comes H.P."/>
            <person name="Ma Y."/>
            <person name="Chen Y."/>
            <person name="Huang G."/>
            <person name="Zhou Y."/>
            <person name="Zheng Z."/>
            <person name="Qiu Y."/>
        </authorList>
    </citation>
    <scope>NUCLEOTIDE SEQUENCE [LARGE SCALE GENOMIC DNA]</scope>
    <source>
        <strain evidence="2">F231</strain>
    </source>
</reference>
<name>A0AAN7MHV1_TRANT</name>